<reference evidence="1 2" key="1">
    <citation type="journal article" date="2016" name="Nat. Commun.">
        <title>Thousands of microbial genomes shed light on interconnected biogeochemical processes in an aquifer system.</title>
        <authorList>
            <person name="Anantharaman K."/>
            <person name="Brown C.T."/>
            <person name="Hug L.A."/>
            <person name="Sharon I."/>
            <person name="Castelle C.J."/>
            <person name="Probst A.J."/>
            <person name="Thomas B.C."/>
            <person name="Singh A."/>
            <person name="Wilkins M.J."/>
            <person name="Karaoz U."/>
            <person name="Brodie E.L."/>
            <person name="Williams K.H."/>
            <person name="Hubbard S.S."/>
            <person name="Banfield J.F."/>
        </authorList>
    </citation>
    <scope>NUCLEOTIDE SEQUENCE [LARGE SCALE GENOMIC DNA]</scope>
</reference>
<dbReference type="AlphaFoldDB" id="A0A1F8GP41"/>
<dbReference type="Proteomes" id="UP000178256">
    <property type="component" value="Unassembled WGS sequence"/>
</dbReference>
<proteinExistence type="predicted"/>
<organism evidence="1 2">
    <name type="scientific">Candidatus Yanofskybacteria bacterium RIFCSPLOWO2_01_FULL_44_22</name>
    <dbReference type="NCBI Taxonomy" id="1802697"/>
    <lineage>
        <taxon>Bacteria</taxon>
        <taxon>Candidatus Yanofskyibacteriota</taxon>
    </lineage>
</organism>
<accession>A0A1F8GP41</accession>
<comment type="caution">
    <text evidence="1">The sequence shown here is derived from an EMBL/GenBank/DDBJ whole genome shotgun (WGS) entry which is preliminary data.</text>
</comment>
<sequence length="246" mass="26724">MAFWGFKSLKSCNQAANRATCLFGDELRKGKGEQVMANDKFVMSSRQAAELDHAFERNKLTPADVKTLSSGDLLGKVLGVIRGAMEIVPRKLPTWRTITIGAHSSLATLGQSLANGGFRVSDFANRLLGKMKLVRAAKKLELVVVTVAELGFPNGATFAQIVKVAKQLGLSLCPAEVGPALRLDYKDQPNGEWLRIAMKPVTDSGGGLRVFGVGHDSGGLWLGTLWFRPECVWGPGARWVFVRSRK</sequence>
<name>A0A1F8GP41_9BACT</name>
<gene>
    <name evidence="1" type="ORF">A2925_03575</name>
</gene>
<protein>
    <submittedName>
        <fullName evidence="1">Uncharacterized protein</fullName>
    </submittedName>
</protein>
<evidence type="ECO:0000313" key="2">
    <source>
        <dbReference type="Proteomes" id="UP000178256"/>
    </source>
</evidence>
<dbReference type="EMBL" id="MGKL01000005">
    <property type="protein sequence ID" value="OGN26426.1"/>
    <property type="molecule type" value="Genomic_DNA"/>
</dbReference>
<evidence type="ECO:0000313" key="1">
    <source>
        <dbReference type="EMBL" id="OGN26426.1"/>
    </source>
</evidence>